<evidence type="ECO:0000313" key="1">
    <source>
        <dbReference type="EMBL" id="KAI3767196.1"/>
    </source>
</evidence>
<dbReference type="EMBL" id="CM042011">
    <property type="protein sequence ID" value="KAI3767196.1"/>
    <property type="molecule type" value="Genomic_DNA"/>
</dbReference>
<gene>
    <name evidence="1" type="ORF">L2E82_17284</name>
</gene>
<keyword evidence="2" id="KW-1185">Reference proteome</keyword>
<reference evidence="1 2" key="2">
    <citation type="journal article" date="2022" name="Mol. Ecol. Resour.">
        <title>The genomes of chicory, endive, great burdock and yacon provide insights into Asteraceae paleo-polyploidization history and plant inulin production.</title>
        <authorList>
            <person name="Fan W."/>
            <person name="Wang S."/>
            <person name="Wang H."/>
            <person name="Wang A."/>
            <person name="Jiang F."/>
            <person name="Liu H."/>
            <person name="Zhao H."/>
            <person name="Xu D."/>
            <person name="Zhang Y."/>
        </authorList>
    </citation>
    <scope>NUCLEOTIDE SEQUENCE [LARGE SCALE GENOMIC DNA]</scope>
    <source>
        <strain evidence="2">cv. Punajuju</strain>
        <tissue evidence="1">Leaves</tissue>
    </source>
</reference>
<evidence type="ECO:0000313" key="2">
    <source>
        <dbReference type="Proteomes" id="UP001055811"/>
    </source>
</evidence>
<dbReference type="Proteomes" id="UP001055811">
    <property type="component" value="Linkage Group LG03"/>
</dbReference>
<protein>
    <submittedName>
        <fullName evidence="1">Uncharacterized protein</fullName>
    </submittedName>
</protein>
<organism evidence="1 2">
    <name type="scientific">Cichorium intybus</name>
    <name type="common">Chicory</name>
    <dbReference type="NCBI Taxonomy" id="13427"/>
    <lineage>
        <taxon>Eukaryota</taxon>
        <taxon>Viridiplantae</taxon>
        <taxon>Streptophyta</taxon>
        <taxon>Embryophyta</taxon>
        <taxon>Tracheophyta</taxon>
        <taxon>Spermatophyta</taxon>
        <taxon>Magnoliopsida</taxon>
        <taxon>eudicotyledons</taxon>
        <taxon>Gunneridae</taxon>
        <taxon>Pentapetalae</taxon>
        <taxon>asterids</taxon>
        <taxon>campanulids</taxon>
        <taxon>Asterales</taxon>
        <taxon>Asteraceae</taxon>
        <taxon>Cichorioideae</taxon>
        <taxon>Cichorieae</taxon>
        <taxon>Cichoriinae</taxon>
        <taxon>Cichorium</taxon>
    </lineage>
</organism>
<reference evidence="2" key="1">
    <citation type="journal article" date="2022" name="Mol. Ecol. Resour.">
        <title>The genomes of chicory, endive, great burdock and yacon provide insights into Asteraceae palaeo-polyploidization history and plant inulin production.</title>
        <authorList>
            <person name="Fan W."/>
            <person name="Wang S."/>
            <person name="Wang H."/>
            <person name="Wang A."/>
            <person name="Jiang F."/>
            <person name="Liu H."/>
            <person name="Zhao H."/>
            <person name="Xu D."/>
            <person name="Zhang Y."/>
        </authorList>
    </citation>
    <scope>NUCLEOTIDE SEQUENCE [LARGE SCALE GENOMIC DNA]</scope>
    <source>
        <strain evidence="2">cv. Punajuju</strain>
    </source>
</reference>
<accession>A0ACB9F8B8</accession>
<sequence length="1417" mass="156536">MAGKTDFDSSLPNSQISRDVQGSDSSIPLSPQWLLSKHGENKMGTPNSEVPTSPFPPFTNRMDFMKSPGPDDSHKKKDVFRPSVLESRERWRDEERDTSSFIRKDTNHNNNRWREGDKELGDTRKVAVDRWTTTDNNITPGKQNYGKPSEKWGDTANKDSRESKWNSRWGPDDKEESKDHDAPHEVGDHPRPWRPRGRAEPPHQQTTPNKQTSMFVHGRGRGENLNPTFSIGRGRGGSGTHTHLQPLGSFSDMSENSPMRYSRTKLLDVYRITNMKAGERMLEVPSLTQEEPLEPLALISPTPEELFIMKGIDKGDILSSGAPQITKDGTAGGNMADVQSRRTKLAGSREDLSLASENYSDYVEPNFKPNLMEDRQSFIDYKSRSEAIGTTGANWRSLSIGQRAQTNPTNEWSSTLTNVTNVSNVGNVSNPVIKRQQSGSTMEHETRILSQPSPEDLVLFYKDPQGSVQGPFTGIDIIGWFEAGYFGIDLQVRLANAPNDSPFSLLGDVMPHLRAKARPPPGFTAAKEPQINDESNVIIPNANTIMKNDPRFQHGSTEAENRFIESLMSGNMSGEGMQGYFGNPTSIPAMEIAKLMQLERQKSMSSSPYSLWSGPPKSDILQDNSSNSSGVSSWSNFPVDPLQGKHFPTQTPFGAHQRIPSIGNLHPPSGPLTPEMLLSSGLPHDQILSLLQQQHLSQMKPQPPIIPTPQLSVLDEYLLLKQQQQKQEQLQQQQQIIRQQLLSQVLAEQQQSLQRFSDQSVGFVTQNLHVGPFVTTPNLEDSIHLPHQIIETKMQQQKEADLQEQQPLNVTDSTTDENVAIDFDEKPSVPLMEVVENEVLEPENLDKVANADVIELPKVESKPSNETPKEVKPVETVKKSTEKKKKQKSSKTVSKPQQQPKEPEPELSKVNEVEIETETEIVKPPVVIEEPVVNQISQENNTTQVQIQRAWKPAPGFKPKSLLEIQQEEQRRAQAQAQAQAQSEMSVPDISTSLGSMNISSPWSGVVSNSDNHRVIENKNDVLTGDVLVKPTEKNSLPVTTTQTDSEEGNFIEAKESKKSRKKAAKAKAAVTKVSAPVIPEIPVSSSPNEKSKSTRQEKEVPLPAVPSGPSFGDFVVWKGESVTTPTPAPAWSTDSGKIARHTSLRDILKEQEKKVSGSGQHSGQPQHHVQVATTQKPVQSVMSHGGGSSQVKNKVDDDLFWGPVDHPKQEAKRSDFPQLANQGGWGKNSPVKGTMSRQKSGSGKQTETTLSSSPSFKGKKDVLAKHSEAMDFRDWCKNECVRLLGTKDTSFLEFCLKQSRSEAEILLKENLGSFDPDHQFIEKFLNFKDFLPSDVLEIAFNDQKLAADVGFWDSEQGGGSKAATTVASSAADGGSAAKGGGGKKKGKKGKKVSPTVLGFNVVSNRIMMGEIETIED</sequence>
<name>A0ACB9F8B8_CICIN</name>
<comment type="caution">
    <text evidence="1">The sequence shown here is derived from an EMBL/GenBank/DDBJ whole genome shotgun (WGS) entry which is preliminary data.</text>
</comment>
<proteinExistence type="predicted"/>